<protein>
    <submittedName>
        <fullName evidence="1">Uncharacterized protein</fullName>
    </submittedName>
</protein>
<evidence type="ECO:0000313" key="1">
    <source>
        <dbReference type="EMBL" id="GEL98756.1"/>
    </source>
</evidence>
<proteinExistence type="predicted"/>
<comment type="caution">
    <text evidence="1">The sequence shown here is derived from an EMBL/GenBank/DDBJ whole genome shotgun (WGS) entry which is preliminary data.</text>
</comment>
<keyword evidence="2" id="KW-1185">Reference proteome</keyword>
<organism evidence="1 2">
    <name type="scientific">Cellulomonas terrae</name>
    <dbReference type="NCBI Taxonomy" id="311234"/>
    <lineage>
        <taxon>Bacteria</taxon>
        <taxon>Bacillati</taxon>
        <taxon>Actinomycetota</taxon>
        <taxon>Actinomycetes</taxon>
        <taxon>Micrococcales</taxon>
        <taxon>Cellulomonadaceae</taxon>
        <taxon>Cellulomonas</taxon>
    </lineage>
</organism>
<gene>
    <name evidence="1" type="ORF">CTE05_23030</name>
</gene>
<evidence type="ECO:0000313" key="2">
    <source>
        <dbReference type="Proteomes" id="UP000321049"/>
    </source>
</evidence>
<accession>A0A511JLC1</accession>
<dbReference type="RefSeq" id="WP_186814835.1">
    <property type="nucleotide sequence ID" value="NZ_BJWH01000011.1"/>
</dbReference>
<dbReference type="EMBL" id="BJWH01000011">
    <property type="protein sequence ID" value="GEL98756.1"/>
    <property type="molecule type" value="Genomic_DNA"/>
</dbReference>
<dbReference type="Proteomes" id="UP000321049">
    <property type="component" value="Unassembled WGS sequence"/>
</dbReference>
<sequence>MNRGTDLTAVRTGSDAAGCGTWTLLPMDDGTWTLTSGGTTQPVRVLLP</sequence>
<reference evidence="1 2" key="1">
    <citation type="submission" date="2019-07" db="EMBL/GenBank/DDBJ databases">
        <title>Whole genome shotgun sequence of Cellulomonas terrae NBRC 100819.</title>
        <authorList>
            <person name="Hosoyama A."/>
            <person name="Uohara A."/>
            <person name="Ohji S."/>
            <person name="Ichikawa N."/>
        </authorList>
    </citation>
    <scope>NUCLEOTIDE SEQUENCE [LARGE SCALE GENOMIC DNA]</scope>
    <source>
        <strain evidence="1 2">NBRC 100819</strain>
    </source>
</reference>
<dbReference type="AlphaFoldDB" id="A0A511JLC1"/>
<name>A0A511JLC1_9CELL</name>